<organism evidence="1 2">
    <name type="scientific">Sungouiella intermedia</name>
    <dbReference type="NCBI Taxonomy" id="45354"/>
    <lineage>
        <taxon>Eukaryota</taxon>
        <taxon>Fungi</taxon>
        <taxon>Dikarya</taxon>
        <taxon>Ascomycota</taxon>
        <taxon>Saccharomycotina</taxon>
        <taxon>Pichiomycetes</taxon>
        <taxon>Metschnikowiaceae</taxon>
        <taxon>Sungouiella</taxon>
    </lineage>
</organism>
<proteinExistence type="predicted"/>
<dbReference type="AlphaFoldDB" id="A0A1L0DRG7"/>
<evidence type="ECO:0000313" key="1">
    <source>
        <dbReference type="EMBL" id="SGZ58344.1"/>
    </source>
</evidence>
<dbReference type="SUPFAM" id="SSF52833">
    <property type="entry name" value="Thioredoxin-like"/>
    <property type="match status" value="1"/>
</dbReference>
<dbReference type="InterPro" id="IPR036249">
    <property type="entry name" value="Thioredoxin-like_sf"/>
</dbReference>
<dbReference type="InterPro" id="IPR009737">
    <property type="entry name" value="Aim32/Apd1-like"/>
</dbReference>
<dbReference type="Pfam" id="PF06999">
    <property type="entry name" value="Suc_Fer-like"/>
    <property type="match status" value="1"/>
</dbReference>
<dbReference type="CDD" id="cd03062">
    <property type="entry name" value="TRX_Fd_Sucrase"/>
    <property type="match status" value="1"/>
</dbReference>
<dbReference type="PANTHER" id="PTHR31902">
    <property type="entry name" value="ACTIN PATCHES DISTAL PROTEIN 1"/>
    <property type="match status" value="1"/>
</dbReference>
<evidence type="ECO:0000313" key="2">
    <source>
        <dbReference type="Proteomes" id="UP000182259"/>
    </source>
</evidence>
<reference evidence="1 2" key="1">
    <citation type="submission" date="2016-10" db="EMBL/GenBank/DDBJ databases">
        <authorList>
            <person name="de Groot N.N."/>
        </authorList>
    </citation>
    <scope>NUCLEOTIDE SEQUENCE [LARGE SCALE GENOMIC DNA]</scope>
    <source>
        <strain evidence="1 2">PYCC 4715</strain>
    </source>
</reference>
<sequence length="304" mass="34066">MGLFNYFKPSKSHDEELKEKGFEIAECSMDCASCTSKFPSSVSFNDDDNGSLWGSTKPYGLHIVIPTNQADWPHNALDVSGSLQKAVDSWSSSAKFPGLGESTTIKVNVSSLSSAGLESNEKYMSFEVGDMLLLPFFVWIKGVKVNDAGKVLDRVVPDLIASRDRGDETFSINSYPEFPGVTLEVDPQRAYIFLCSHRTRDKRCGITAPIMRKEMEIHLREVGLYRDASDHRTGGVRVGFINHIGGHKYAANVIIYLRKSGKNIWLARCKPDNVVPIIDECILEDGKVWPEKVRQVQKFKPIEW</sequence>
<gene>
    <name evidence="1" type="ORF">SAMEA4029009_CIC11G00000002899</name>
</gene>
<dbReference type="PANTHER" id="PTHR31902:SF14">
    <property type="entry name" value="ACTIN PATCHES DISTAL PROTEIN 1"/>
    <property type="match status" value="1"/>
</dbReference>
<dbReference type="Proteomes" id="UP000182259">
    <property type="component" value="Chromosome VI"/>
</dbReference>
<dbReference type="Gene3D" id="3.40.30.10">
    <property type="entry name" value="Glutaredoxin"/>
    <property type="match status" value="1"/>
</dbReference>
<accession>A0A1L0DRG7</accession>
<dbReference type="EMBL" id="LT635769">
    <property type="protein sequence ID" value="SGZ58344.1"/>
    <property type="molecule type" value="Genomic_DNA"/>
</dbReference>
<name>A0A1L0DRG7_9ASCO</name>
<protein>
    <submittedName>
        <fullName evidence="1">CIC11C00000002899</fullName>
    </submittedName>
</protein>